<proteinExistence type="inferred from homology"/>
<feature type="binding site" evidence="5">
    <location>
        <position position="141"/>
    </location>
    <ligand>
        <name>AMP</name>
        <dbReference type="ChEBI" id="CHEBI:456215"/>
    </ligand>
</feature>
<dbReference type="HAMAP" id="MF_00235">
    <property type="entry name" value="Adenylate_kinase_Adk"/>
    <property type="match status" value="1"/>
</dbReference>
<dbReference type="KEGG" id="srt:Srot_2889"/>
<dbReference type="CDD" id="cd01428">
    <property type="entry name" value="ADK"/>
    <property type="match status" value="1"/>
</dbReference>
<feature type="binding site" evidence="5">
    <location>
        <position position="128"/>
    </location>
    <ligand>
        <name>ATP</name>
        <dbReference type="ChEBI" id="CHEBI:30616"/>
    </ligand>
</feature>
<sequence length="182" mass="19806">MTRVIMFGYPGAGKGTQSALLSKALGVPHVSTGDLFRANIGENTPLGQEAKKYLDAGNLVPSSVTNAMVKDRLAQPDAKDGFVLDGYPRTLDQAEALTAILAELGQQLDTVLSFEIPEEVVVERMRARGRQDDTDEIIKARLEIHRKETEPLLQYYESLVVAINAVGTVDEVQARALKALGR</sequence>
<dbReference type="Gene3D" id="3.40.50.300">
    <property type="entry name" value="P-loop containing nucleotide triphosphate hydrolases"/>
    <property type="match status" value="1"/>
</dbReference>
<feature type="binding site" evidence="5">
    <location>
        <position position="167"/>
    </location>
    <ligand>
        <name>ATP</name>
        <dbReference type="ChEBI" id="CHEBI:30616"/>
    </ligand>
</feature>
<accession>D6ZDR3</accession>
<dbReference type="AlphaFoldDB" id="D6ZDR3"/>
<keyword evidence="1 5" id="KW-0808">Transferase</keyword>
<dbReference type="SUPFAM" id="SSF52540">
    <property type="entry name" value="P-loop containing nucleoside triphosphate hydrolases"/>
    <property type="match status" value="1"/>
</dbReference>
<evidence type="ECO:0000256" key="1">
    <source>
        <dbReference type="ARBA" id="ARBA00022679"/>
    </source>
</evidence>
<dbReference type="PRINTS" id="PR00094">
    <property type="entry name" value="ADENYLTKNASE"/>
</dbReference>
<dbReference type="Proteomes" id="UP000002247">
    <property type="component" value="Chromosome"/>
</dbReference>
<dbReference type="GO" id="GO:0005524">
    <property type="term" value="F:ATP binding"/>
    <property type="evidence" value="ECO:0007669"/>
    <property type="project" value="UniProtKB-UniRule"/>
</dbReference>
<keyword evidence="5" id="KW-0963">Cytoplasm</keyword>
<evidence type="ECO:0000313" key="9">
    <source>
        <dbReference type="Proteomes" id="UP000002247"/>
    </source>
</evidence>
<keyword evidence="9" id="KW-1185">Reference proteome</keyword>
<dbReference type="eggNOG" id="COG0563">
    <property type="taxonomic scope" value="Bacteria"/>
</dbReference>
<feature type="binding site" evidence="5">
    <location>
        <begin position="11"/>
        <end position="16"/>
    </location>
    <ligand>
        <name>ATP</name>
        <dbReference type="ChEBI" id="CHEBI:30616"/>
    </ligand>
</feature>
<dbReference type="NCBIfam" id="NF011104">
    <property type="entry name" value="PRK14531.1"/>
    <property type="match status" value="1"/>
</dbReference>
<dbReference type="PANTHER" id="PTHR23359">
    <property type="entry name" value="NUCLEOTIDE KINASE"/>
    <property type="match status" value="1"/>
</dbReference>
<feature type="binding site" evidence="5">
    <location>
        <begin position="58"/>
        <end position="60"/>
    </location>
    <ligand>
        <name>AMP</name>
        <dbReference type="ChEBI" id="CHEBI:456215"/>
    </ligand>
</feature>
<evidence type="ECO:0000256" key="3">
    <source>
        <dbReference type="ARBA" id="ARBA00022741"/>
    </source>
</evidence>
<evidence type="ECO:0000313" key="8">
    <source>
        <dbReference type="EMBL" id="ADG99320.1"/>
    </source>
</evidence>
<dbReference type="GO" id="GO:0004017">
    <property type="term" value="F:AMP kinase activity"/>
    <property type="evidence" value="ECO:0007669"/>
    <property type="project" value="UniProtKB-UniRule"/>
</dbReference>
<comment type="similarity">
    <text evidence="5 6">Belongs to the adenylate kinase family.</text>
</comment>
<dbReference type="InterPro" id="IPR000850">
    <property type="entry name" value="Adenylat/UMP-CMP_kin"/>
</dbReference>
<dbReference type="RefSeq" id="WP_013139769.1">
    <property type="nucleotide sequence ID" value="NC_014168.1"/>
</dbReference>
<dbReference type="GO" id="GO:0005737">
    <property type="term" value="C:cytoplasm"/>
    <property type="evidence" value="ECO:0007669"/>
    <property type="project" value="UniProtKB-SubCell"/>
</dbReference>
<comment type="domain">
    <text evidence="5">Consists of three domains, a large central CORE domain and two small peripheral domains, NMPbind and LID, which undergo movements during catalysis. The LID domain closes over the site of phosphoryl transfer upon ATP binding. Assembling and dissambling the active center during each catalytic cycle provides an effective means to prevent ATP hydrolysis.</text>
</comment>
<dbReference type="PROSITE" id="PS00113">
    <property type="entry name" value="ADENYLATE_KINASE"/>
    <property type="match status" value="1"/>
</dbReference>
<comment type="subcellular location">
    <subcellularLocation>
        <location evidence="5 7">Cytoplasm</location>
    </subcellularLocation>
</comment>
<dbReference type="STRING" id="640132.Srot_2889"/>
<reference evidence="8 9" key="1">
    <citation type="journal article" date="2010" name="Stand. Genomic Sci.">
        <title>Complete genome sequence of Segniliparus rotundus type strain (CDC 1076).</title>
        <authorList>
            <person name="Sikorski J."/>
            <person name="Lapidus A."/>
            <person name="Copeland A."/>
            <person name="Misra M."/>
            <person name="Glavina Del Rio T."/>
            <person name="Nolan M."/>
            <person name="Lucas S."/>
            <person name="Chen F."/>
            <person name="Tice H."/>
            <person name="Cheng J.F."/>
            <person name="Jando M."/>
            <person name="Schneider S."/>
            <person name="Bruce D."/>
            <person name="Goodwin L."/>
            <person name="Pitluck S."/>
            <person name="Liolios K."/>
            <person name="Mikhailova N."/>
            <person name="Pati A."/>
            <person name="Ivanova N."/>
            <person name="Mavromatis K."/>
            <person name="Chen A."/>
            <person name="Palaniappan K."/>
            <person name="Chertkov O."/>
            <person name="Land M."/>
            <person name="Hauser L."/>
            <person name="Chang Y.J."/>
            <person name="Jeffries C.D."/>
            <person name="Brettin T."/>
            <person name="Detter J.C."/>
            <person name="Han C."/>
            <person name="Rohde M."/>
            <person name="Goker M."/>
            <person name="Bristow J."/>
            <person name="Eisen J.A."/>
            <person name="Markowitz V."/>
            <person name="Hugenholtz P."/>
            <person name="Kyrpides N.C."/>
            <person name="Klenk H.P."/>
        </authorList>
    </citation>
    <scope>NUCLEOTIDE SEQUENCE [LARGE SCALE GENOMIC DNA]</scope>
    <source>
        <strain evidence="9">ATCC BAA-972 / CDC 1076 / CIP 108378 / DSM 44985 / JCM 13578</strain>
    </source>
</reference>
<dbReference type="NCBIfam" id="NF011100">
    <property type="entry name" value="PRK14527.1"/>
    <property type="match status" value="1"/>
</dbReference>
<evidence type="ECO:0000256" key="6">
    <source>
        <dbReference type="RuleBase" id="RU003330"/>
    </source>
</evidence>
<feature type="binding site" evidence="5">
    <location>
        <position position="130"/>
    </location>
    <ligand>
        <name>AMP</name>
        <dbReference type="ChEBI" id="CHEBI:456215"/>
    </ligand>
</feature>
<dbReference type="Pfam" id="PF00406">
    <property type="entry name" value="ADK"/>
    <property type="match status" value="1"/>
</dbReference>
<dbReference type="OrthoDB" id="9805030at2"/>
<protein>
    <recommendedName>
        <fullName evidence="5 7">Adenylate kinase</fullName>
        <shortName evidence="5">AK</shortName>
        <ecNumber evidence="5 7">2.7.4.3</ecNumber>
    </recommendedName>
    <alternativeName>
        <fullName evidence="5">ATP-AMP transphosphorylase</fullName>
    </alternativeName>
    <alternativeName>
        <fullName evidence="5">ATP:AMP phosphotransferase</fullName>
    </alternativeName>
    <alternativeName>
        <fullName evidence="5">Adenylate monophosphate kinase</fullName>
    </alternativeName>
</protein>
<dbReference type="InterPro" id="IPR033690">
    <property type="entry name" value="Adenylat_kinase_CS"/>
</dbReference>
<keyword evidence="3 5" id="KW-0547">Nucleotide-binding</keyword>
<feature type="binding site" evidence="5">
    <location>
        <position position="37"/>
    </location>
    <ligand>
        <name>AMP</name>
        <dbReference type="ChEBI" id="CHEBI:456215"/>
    </ligand>
</feature>
<dbReference type="EMBL" id="CP001958">
    <property type="protein sequence ID" value="ADG99320.1"/>
    <property type="molecule type" value="Genomic_DNA"/>
</dbReference>
<comment type="caution">
    <text evidence="5">Lacks conserved residue(s) required for the propagation of feature annotation.</text>
</comment>
<comment type="pathway">
    <text evidence="5">Purine metabolism; AMP biosynthesis via salvage pathway; AMP from ADP: step 1/1.</text>
</comment>
<feature type="region of interest" description="NMP" evidence="5">
    <location>
        <begin position="31"/>
        <end position="60"/>
    </location>
</feature>
<dbReference type="NCBIfam" id="NF001381">
    <property type="entry name" value="PRK00279.1-3"/>
    <property type="match status" value="1"/>
</dbReference>
<keyword evidence="5 7" id="KW-0067">ATP-binding</keyword>
<gene>
    <name evidence="5" type="primary">adk</name>
    <name evidence="8" type="ordered locus">Srot_2889</name>
</gene>
<organism evidence="8 9">
    <name type="scientific">Segniliparus rotundus (strain ATCC BAA-972 / CDC 1076 / CIP 108378 / DSM 44985 / JCM 13578)</name>
    <dbReference type="NCBI Taxonomy" id="640132"/>
    <lineage>
        <taxon>Bacteria</taxon>
        <taxon>Bacillati</taxon>
        <taxon>Actinomycetota</taxon>
        <taxon>Actinomycetes</taxon>
        <taxon>Mycobacteriales</taxon>
        <taxon>Segniliparaceae</taxon>
        <taxon>Segniliparus</taxon>
    </lineage>
</organism>
<comment type="subunit">
    <text evidence="5 7">Monomer.</text>
</comment>
<evidence type="ECO:0000256" key="4">
    <source>
        <dbReference type="ARBA" id="ARBA00022777"/>
    </source>
</evidence>
<feature type="binding site" evidence="5">
    <location>
        <position position="93"/>
    </location>
    <ligand>
        <name>AMP</name>
        <dbReference type="ChEBI" id="CHEBI:456215"/>
    </ligand>
</feature>
<dbReference type="HOGENOM" id="CLU_032354_4_1_11"/>
<evidence type="ECO:0000256" key="2">
    <source>
        <dbReference type="ARBA" id="ARBA00022727"/>
    </source>
</evidence>
<comment type="catalytic activity">
    <reaction evidence="5 7">
        <text>AMP + ATP = 2 ADP</text>
        <dbReference type="Rhea" id="RHEA:12973"/>
        <dbReference type="ChEBI" id="CHEBI:30616"/>
        <dbReference type="ChEBI" id="CHEBI:456215"/>
        <dbReference type="ChEBI" id="CHEBI:456216"/>
        <dbReference type="EC" id="2.7.4.3"/>
    </reaction>
</comment>
<feature type="binding site" evidence="5">
    <location>
        <begin position="86"/>
        <end position="89"/>
    </location>
    <ligand>
        <name>AMP</name>
        <dbReference type="ChEBI" id="CHEBI:456215"/>
    </ligand>
</feature>
<dbReference type="GO" id="GO:0044209">
    <property type="term" value="P:AMP salvage"/>
    <property type="evidence" value="ECO:0007669"/>
    <property type="project" value="UniProtKB-UniRule"/>
</dbReference>
<name>D6ZDR3_SEGRD</name>
<evidence type="ECO:0000256" key="7">
    <source>
        <dbReference type="RuleBase" id="RU003331"/>
    </source>
</evidence>
<keyword evidence="4 5" id="KW-0418">Kinase</keyword>
<feature type="binding site" evidence="5">
    <location>
        <position position="32"/>
    </location>
    <ligand>
        <name>AMP</name>
        <dbReference type="ChEBI" id="CHEBI:456215"/>
    </ligand>
</feature>
<comment type="function">
    <text evidence="5">Catalyzes the reversible transfer of the terminal phosphate group between ATP and AMP. Plays an important role in cellular energy homeostasis and in adenine nucleotide metabolism.</text>
</comment>
<dbReference type="InterPro" id="IPR027417">
    <property type="entry name" value="P-loop_NTPase"/>
</dbReference>
<evidence type="ECO:0000256" key="5">
    <source>
        <dbReference type="HAMAP-Rule" id="MF_00235"/>
    </source>
</evidence>
<keyword evidence="2 5" id="KW-0545">Nucleotide biosynthesis</keyword>
<dbReference type="UniPathway" id="UPA00588">
    <property type="reaction ID" value="UER00649"/>
</dbReference>
<dbReference type="EC" id="2.7.4.3" evidence="5 7"/>